<evidence type="ECO:0000313" key="6">
    <source>
        <dbReference type="Proteomes" id="UP000645217"/>
    </source>
</evidence>
<proteinExistence type="predicted"/>
<dbReference type="InterPro" id="IPR001320">
    <property type="entry name" value="Iontro_rcpt_C"/>
</dbReference>
<evidence type="ECO:0000256" key="1">
    <source>
        <dbReference type="ARBA" id="ARBA00022729"/>
    </source>
</evidence>
<keyword evidence="6" id="KW-1185">Reference proteome</keyword>
<evidence type="ECO:0000259" key="3">
    <source>
        <dbReference type="SMART" id="SM00062"/>
    </source>
</evidence>
<organism evidence="5 6">
    <name type="scientific">Sphaerisporangium melleum</name>
    <dbReference type="NCBI Taxonomy" id="321316"/>
    <lineage>
        <taxon>Bacteria</taxon>
        <taxon>Bacillati</taxon>
        <taxon>Actinomycetota</taxon>
        <taxon>Actinomycetes</taxon>
        <taxon>Streptosporangiales</taxon>
        <taxon>Streptosporangiaceae</taxon>
        <taxon>Sphaerisporangium</taxon>
    </lineage>
</organism>
<dbReference type="Pfam" id="PF00497">
    <property type="entry name" value="SBP_bac_3"/>
    <property type="match status" value="1"/>
</dbReference>
<dbReference type="RefSeq" id="WP_189165391.1">
    <property type="nucleotide sequence ID" value="NZ_BOOT01000028.1"/>
</dbReference>
<dbReference type="SUPFAM" id="SSF53850">
    <property type="entry name" value="Periplasmic binding protein-like II"/>
    <property type="match status" value="1"/>
</dbReference>
<reference evidence="5" key="2">
    <citation type="submission" date="2020-09" db="EMBL/GenBank/DDBJ databases">
        <authorList>
            <person name="Sun Q."/>
            <person name="Ohkuma M."/>
        </authorList>
    </citation>
    <scope>NUCLEOTIDE SEQUENCE</scope>
    <source>
        <strain evidence="5">JCM 13064</strain>
    </source>
</reference>
<dbReference type="PANTHER" id="PTHR35936:SF17">
    <property type="entry name" value="ARGININE-BINDING EXTRACELLULAR PROTEIN ARTP"/>
    <property type="match status" value="1"/>
</dbReference>
<reference evidence="5" key="1">
    <citation type="journal article" date="2014" name="Int. J. Syst. Evol. Microbiol.">
        <title>Complete genome sequence of Corynebacterium casei LMG S-19264T (=DSM 44701T), isolated from a smear-ripened cheese.</title>
        <authorList>
            <consortium name="US DOE Joint Genome Institute (JGI-PGF)"/>
            <person name="Walter F."/>
            <person name="Albersmeier A."/>
            <person name="Kalinowski J."/>
            <person name="Ruckert C."/>
        </authorList>
    </citation>
    <scope>NUCLEOTIDE SEQUENCE</scope>
    <source>
        <strain evidence="5">JCM 13064</strain>
    </source>
</reference>
<evidence type="ECO:0000256" key="2">
    <source>
        <dbReference type="SAM" id="SignalP"/>
    </source>
</evidence>
<dbReference type="SMART" id="SM00079">
    <property type="entry name" value="PBPe"/>
    <property type="match status" value="1"/>
</dbReference>
<feature type="domain" description="Ionotropic glutamate receptor C-terminal" evidence="4">
    <location>
        <begin position="59"/>
        <end position="287"/>
    </location>
</feature>
<feature type="chain" id="PRO_5039204476" evidence="2">
    <location>
        <begin position="20"/>
        <end position="295"/>
    </location>
</feature>
<dbReference type="InterPro" id="IPR001638">
    <property type="entry name" value="Solute-binding_3/MltF_N"/>
</dbReference>
<accession>A0A917RDK5</accession>
<keyword evidence="1 2" id="KW-0732">Signal</keyword>
<dbReference type="GO" id="GO:0016020">
    <property type="term" value="C:membrane"/>
    <property type="evidence" value="ECO:0007669"/>
    <property type="project" value="InterPro"/>
</dbReference>
<dbReference type="PROSITE" id="PS51257">
    <property type="entry name" value="PROKAR_LIPOPROTEIN"/>
    <property type="match status" value="1"/>
</dbReference>
<feature type="signal peptide" evidence="2">
    <location>
        <begin position="1"/>
        <end position="19"/>
    </location>
</feature>
<evidence type="ECO:0000313" key="5">
    <source>
        <dbReference type="EMBL" id="GGL01223.1"/>
    </source>
</evidence>
<dbReference type="GO" id="GO:0015276">
    <property type="term" value="F:ligand-gated monoatomic ion channel activity"/>
    <property type="evidence" value="ECO:0007669"/>
    <property type="project" value="InterPro"/>
</dbReference>
<gene>
    <name evidence="5" type="ORF">GCM10007964_49210</name>
</gene>
<dbReference type="Gene3D" id="3.40.190.10">
    <property type="entry name" value="Periplasmic binding protein-like II"/>
    <property type="match status" value="2"/>
</dbReference>
<evidence type="ECO:0000259" key="4">
    <source>
        <dbReference type="SMART" id="SM00079"/>
    </source>
</evidence>
<dbReference type="PANTHER" id="PTHR35936">
    <property type="entry name" value="MEMBRANE-BOUND LYTIC MUREIN TRANSGLYCOSYLASE F"/>
    <property type="match status" value="1"/>
</dbReference>
<protein>
    <submittedName>
        <fullName evidence="5">Amino acid ABC transporter substrate-binding protein</fullName>
    </submittedName>
</protein>
<sequence length="295" mass="29997">MLRPSMLPALGALALVAVACAPAPDGATPAASGSGTASATPAASASCTKEQLKLVKPGTLTIGTDKPAYEPWFKDDKPASGEGFESAVAYAVAGKLGFANGEVSWATVPFGSAFTPGDKQFDFDINQVSITPARAKAVDFSTGYYTVKQAVVALEGSKAAAATSLAALKDVKIGVQVGTTALRAVKEVIQPGEQPNVYNEQIDAVSALKNKQVDALVVDLPTAFYVTAAQVPGSKIVGQFGGGLGTPEEFGLVLQKGNPLVTCLDQAIGDLKASGELAAIETKWLGSAAGAPELK</sequence>
<name>A0A917RDK5_9ACTN</name>
<dbReference type="EMBL" id="BMNT01000028">
    <property type="protein sequence ID" value="GGL01223.1"/>
    <property type="molecule type" value="Genomic_DNA"/>
</dbReference>
<dbReference type="Proteomes" id="UP000645217">
    <property type="component" value="Unassembled WGS sequence"/>
</dbReference>
<feature type="domain" description="Solute-binding protein family 3/N-terminal" evidence="3">
    <location>
        <begin position="59"/>
        <end position="288"/>
    </location>
</feature>
<comment type="caution">
    <text evidence="5">The sequence shown here is derived from an EMBL/GenBank/DDBJ whole genome shotgun (WGS) entry which is preliminary data.</text>
</comment>
<dbReference type="AlphaFoldDB" id="A0A917RDK5"/>
<dbReference type="CDD" id="cd13530">
    <property type="entry name" value="PBP2_peptides_like"/>
    <property type="match status" value="1"/>
</dbReference>
<dbReference type="SMART" id="SM00062">
    <property type="entry name" value="PBPb"/>
    <property type="match status" value="1"/>
</dbReference>